<protein>
    <submittedName>
        <fullName evidence="3">Uncharacterized protein LOC107461942</fullName>
    </submittedName>
    <submittedName>
        <fullName evidence="4">Uncharacterized protein LOC127744111</fullName>
    </submittedName>
</protein>
<dbReference type="RefSeq" id="XP_052112342.1">
    <property type="nucleotide sequence ID" value="XM_052256382.1"/>
</dbReference>
<dbReference type="AlphaFoldDB" id="A0A6P4B9I1"/>
<feature type="region of interest" description="Disordered" evidence="1">
    <location>
        <begin position="1"/>
        <end position="35"/>
    </location>
</feature>
<dbReference type="KEGG" id="adu:127744111"/>
<reference evidence="3 4" key="2">
    <citation type="submission" date="2025-04" db="UniProtKB">
        <authorList>
            <consortium name="RefSeq"/>
        </authorList>
    </citation>
    <scope>IDENTIFICATION</scope>
    <source>
        <tissue evidence="3 4">Whole plant</tissue>
    </source>
</reference>
<reference evidence="2" key="1">
    <citation type="journal article" date="2016" name="Nat. Genet.">
        <title>The genome sequences of Arachis duranensis and Arachis ipaensis, the diploid ancestors of cultivated peanut.</title>
        <authorList>
            <person name="Bertioli D.J."/>
            <person name="Cannon S.B."/>
            <person name="Froenicke L."/>
            <person name="Huang G."/>
            <person name="Farmer A.D."/>
            <person name="Cannon E.K."/>
            <person name="Liu X."/>
            <person name="Gao D."/>
            <person name="Clevenger J."/>
            <person name="Dash S."/>
            <person name="Ren L."/>
            <person name="Moretzsohn M.C."/>
            <person name="Shirasawa K."/>
            <person name="Huang W."/>
            <person name="Vidigal B."/>
            <person name="Abernathy B."/>
            <person name="Chu Y."/>
            <person name="Niederhuth C.E."/>
            <person name="Umale P."/>
            <person name="Araujo A.C."/>
            <person name="Kozik A."/>
            <person name="Kim K.D."/>
            <person name="Burow M.D."/>
            <person name="Varshney R.K."/>
            <person name="Wang X."/>
            <person name="Zhang X."/>
            <person name="Barkley N."/>
            <person name="Guimaraes P.M."/>
            <person name="Isobe S."/>
            <person name="Guo B."/>
            <person name="Liao B."/>
            <person name="Stalker H.T."/>
            <person name="Schmitz R.J."/>
            <person name="Scheffler B.E."/>
            <person name="Leal-Bertioli S.C."/>
            <person name="Xun X."/>
            <person name="Jackson S.A."/>
            <person name="Michelmore R."/>
            <person name="Ozias-Akins P."/>
        </authorList>
    </citation>
    <scope>NUCLEOTIDE SEQUENCE [LARGE SCALE GENOMIC DNA]</scope>
    <source>
        <strain evidence="2">cv. V14167</strain>
    </source>
</reference>
<feature type="compositionally biased region" description="Basic and acidic residues" evidence="1">
    <location>
        <begin position="19"/>
        <end position="33"/>
    </location>
</feature>
<evidence type="ECO:0000256" key="1">
    <source>
        <dbReference type="SAM" id="MobiDB-lite"/>
    </source>
</evidence>
<dbReference type="GeneID" id="107461942"/>
<evidence type="ECO:0000313" key="4">
    <source>
        <dbReference type="RefSeq" id="XP_052112342.1"/>
    </source>
</evidence>
<dbReference type="Proteomes" id="UP000515211">
    <property type="component" value="Chromosome 8"/>
</dbReference>
<keyword evidence="2" id="KW-1185">Reference proteome</keyword>
<gene>
    <name evidence="3" type="primary">LOC107461942</name>
    <name evidence="4" type="synonym">LOC127744111</name>
</gene>
<dbReference type="RefSeq" id="XP_015935985.1">
    <property type="nucleotide sequence ID" value="XM_016080499.1"/>
</dbReference>
<dbReference type="KEGG" id="adu:107461942"/>
<evidence type="ECO:0000313" key="2">
    <source>
        <dbReference type="Proteomes" id="UP000515211"/>
    </source>
</evidence>
<feature type="compositionally biased region" description="Polar residues" evidence="1">
    <location>
        <begin position="1"/>
        <end position="10"/>
    </location>
</feature>
<name>A0A6P4B9I1_ARADU</name>
<sequence>MWNCMRNSKVSAEDTDENEPVKRRSASDGDRTSGTRRIRLVVNKEELRRMARENDAQQYASLAQLLKDMKMREKRMSEVEEEHDGSMNSWRPALESIPRGIILVL</sequence>
<proteinExistence type="predicted"/>
<dbReference type="OrthoDB" id="1304043at2759"/>
<organism evidence="2 3">
    <name type="scientific">Arachis duranensis</name>
    <name type="common">Wild peanut</name>
    <dbReference type="NCBI Taxonomy" id="130453"/>
    <lineage>
        <taxon>Eukaryota</taxon>
        <taxon>Viridiplantae</taxon>
        <taxon>Streptophyta</taxon>
        <taxon>Embryophyta</taxon>
        <taxon>Tracheophyta</taxon>
        <taxon>Spermatophyta</taxon>
        <taxon>Magnoliopsida</taxon>
        <taxon>eudicotyledons</taxon>
        <taxon>Gunneridae</taxon>
        <taxon>Pentapetalae</taxon>
        <taxon>rosids</taxon>
        <taxon>fabids</taxon>
        <taxon>Fabales</taxon>
        <taxon>Fabaceae</taxon>
        <taxon>Papilionoideae</taxon>
        <taxon>50 kb inversion clade</taxon>
        <taxon>dalbergioids sensu lato</taxon>
        <taxon>Dalbergieae</taxon>
        <taxon>Pterocarpus clade</taxon>
        <taxon>Arachis</taxon>
    </lineage>
</organism>
<accession>A0A6P4B9I1</accession>
<evidence type="ECO:0000313" key="3">
    <source>
        <dbReference type="RefSeq" id="XP_015935985.1"/>
    </source>
</evidence>